<organism evidence="2 3">
    <name type="scientific">Triticum urartu</name>
    <name type="common">Red wild einkorn</name>
    <name type="synonym">Crithodium urartu</name>
    <dbReference type="NCBI Taxonomy" id="4572"/>
    <lineage>
        <taxon>Eukaryota</taxon>
        <taxon>Viridiplantae</taxon>
        <taxon>Streptophyta</taxon>
        <taxon>Embryophyta</taxon>
        <taxon>Tracheophyta</taxon>
        <taxon>Spermatophyta</taxon>
        <taxon>Magnoliopsida</taxon>
        <taxon>Liliopsida</taxon>
        <taxon>Poales</taxon>
        <taxon>Poaceae</taxon>
        <taxon>BOP clade</taxon>
        <taxon>Pooideae</taxon>
        <taxon>Triticodae</taxon>
        <taxon>Triticeae</taxon>
        <taxon>Triticinae</taxon>
        <taxon>Triticum</taxon>
    </lineage>
</organism>
<name>A0A8R7TW44_TRIUA</name>
<reference evidence="2" key="3">
    <citation type="submission" date="2022-06" db="UniProtKB">
        <authorList>
            <consortium name="EnsemblPlants"/>
        </authorList>
    </citation>
    <scope>IDENTIFICATION</scope>
</reference>
<reference evidence="2" key="2">
    <citation type="submission" date="2018-03" db="EMBL/GenBank/DDBJ databases">
        <title>The Triticum urartu genome reveals the dynamic nature of wheat genome evolution.</title>
        <authorList>
            <person name="Ling H."/>
            <person name="Ma B."/>
            <person name="Shi X."/>
            <person name="Liu H."/>
            <person name="Dong L."/>
            <person name="Sun H."/>
            <person name="Cao Y."/>
            <person name="Gao Q."/>
            <person name="Zheng S."/>
            <person name="Li Y."/>
            <person name="Yu Y."/>
            <person name="Du H."/>
            <person name="Qi M."/>
            <person name="Li Y."/>
            <person name="Yu H."/>
            <person name="Cui Y."/>
            <person name="Wang N."/>
            <person name="Chen C."/>
            <person name="Wu H."/>
            <person name="Zhao Y."/>
            <person name="Zhang J."/>
            <person name="Li Y."/>
            <person name="Zhou W."/>
            <person name="Zhang B."/>
            <person name="Hu W."/>
            <person name="Eijk M."/>
            <person name="Tang J."/>
            <person name="Witsenboer H."/>
            <person name="Zhao S."/>
            <person name="Li Z."/>
            <person name="Zhang A."/>
            <person name="Wang D."/>
            <person name="Liang C."/>
        </authorList>
    </citation>
    <scope>NUCLEOTIDE SEQUENCE [LARGE SCALE GENOMIC DNA]</scope>
    <source>
        <strain evidence="2">cv. G1812</strain>
    </source>
</reference>
<evidence type="ECO:0000256" key="1">
    <source>
        <dbReference type="SAM" id="Phobius"/>
    </source>
</evidence>
<feature type="transmembrane region" description="Helical" evidence="1">
    <location>
        <begin position="39"/>
        <end position="59"/>
    </location>
</feature>
<dbReference type="Proteomes" id="UP000015106">
    <property type="component" value="Chromosome 3"/>
</dbReference>
<proteinExistence type="predicted"/>
<protein>
    <submittedName>
        <fullName evidence="2">Uncharacterized protein</fullName>
    </submittedName>
</protein>
<dbReference type="AlphaFoldDB" id="A0A8R7TW44"/>
<evidence type="ECO:0000313" key="3">
    <source>
        <dbReference type="Proteomes" id="UP000015106"/>
    </source>
</evidence>
<sequence length="69" mass="7934">QLNHPLFSCFYAEALRIYNQLPKKAFTYYDAGAKHDLAAIFYTTHFVICYLFCCCSMFVNCASHVHQSG</sequence>
<accession>A0A8R7TW44</accession>
<keyword evidence="1" id="KW-0472">Membrane</keyword>
<dbReference type="Gramene" id="TuG1812G0300002848.01.T01">
    <property type="protein sequence ID" value="TuG1812G0300002848.01.T01.cds279793"/>
    <property type="gene ID" value="TuG1812G0300002848.01"/>
</dbReference>
<keyword evidence="1" id="KW-1133">Transmembrane helix</keyword>
<reference evidence="3" key="1">
    <citation type="journal article" date="2013" name="Nature">
        <title>Draft genome of the wheat A-genome progenitor Triticum urartu.</title>
        <authorList>
            <person name="Ling H.Q."/>
            <person name="Zhao S."/>
            <person name="Liu D."/>
            <person name="Wang J."/>
            <person name="Sun H."/>
            <person name="Zhang C."/>
            <person name="Fan H."/>
            <person name="Li D."/>
            <person name="Dong L."/>
            <person name="Tao Y."/>
            <person name="Gao C."/>
            <person name="Wu H."/>
            <person name="Li Y."/>
            <person name="Cui Y."/>
            <person name="Guo X."/>
            <person name="Zheng S."/>
            <person name="Wang B."/>
            <person name="Yu K."/>
            <person name="Liang Q."/>
            <person name="Yang W."/>
            <person name="Lou X."/>
            <person name="Chen J."/>
            <person name="Feng M."/>
            <person name="Jian J."/>
            <person name="Zhang X."/>
            <person name="Luo G."/>
            <person name="Jiang Y."/>
            <person name="Liu J."/>
            <person name="Wang Z."/>
            <person name="Sha Y."/>
            <person name="Zhang B."/>
            <person name="Wu H."/>
            <person name="Tang D."/>
            <person name="Shen Q."/>
            <person name="Xue P."/>
            <person name="Zou S."/>
            <person name="Wang X."/>
            <person name="Liu X."/>
            <person name="Wang F."/>
            <person name="Yang Y."/>
            <person name="An X."/>
            <person name="Dong Z."/>
            <person name="Zhang K."/>
            <person name="Zhang X."/>
            <person name="Luo M.C."/>
            <person name="Dvorak J."/>
            <person name="Tong Y."/>
            <person name="Wang J."/>
            <person name="Yang H."/>
            <person name="Li Z."/>
            <person name="Wang D."/>
            <person name="Zhang A."/>
            <person name="Wang J."/>
        </authorList>
    </citation>
    <scope>NUCLEOTIDE SEQUENCE</scope>
    <source>
        <strain evidence="3">cv. G1812</strain>
    </source>
</reference>
<keyword evidence="1" id="KW-0812">Transmembrane</keyword>
<keyword evidence="3" id="KW-1185">Reference proteome</keyword>
<evidence type="ECO:0000313" key="2">
    <source>
        <dbReference type="EnsemblPlants" id="TuG1812G0300002848.01.T01.cds279793"/>
    </source>
</evidence>
<dbReference type="EnsemblPlants" id="TuG1812G0300002848.01.T01">
    <property type="protein sequence ID" value="TuG1812G0300002848.01.T01.cds279793"/>
    <property type="gene ID" value="TuG1812G0300002848.01"/>
</dbReference>